<dbReference type="Pfam" id="PF00488">
    <property type="entry name" value="MutS_V"/>
    <property type="match status" value="1"/>
</dbReference>
<dbReference type="Gene3D" id="3.40.50.300">
    <property type="entry name" value="P-loop containing nucleotide triphosphate hydrolases"/>
    <property type="match status" value="1"/>
</dbReference>
<dbReference type="Gene3D" id="1.10.1420.10">
    <property type="match status" value="2"/>
</dbReference>
<keyword evidence="3 6" id="KW-0227">DNA damage</keyword>
<dbReference type="EMBL" id="LT553838">
    <property type="protein sequence ID" value="SAM02402.1"/>
    <property type="molecule type" value="Genomic_DNA"/>
</dbReference>
<evidence type="ECO:0000256" key="8">
    <source>
        <dbReference type="SAM" id="MobiDB-lite"/>
    </source>
</evidence>
<dbReference type="InterPro" id="IPR000432">
    <property type="entry name" value="DNA_mismatch_repair_MutS_C"/>
</dbReference>
<dbReference type="Proteomes" id="UP000078561">
    <property type="component" value="Unassembled WGS sequence"/>
</dbReference>
<dbReference type="InterPro" id="IPR007860">
    <property type="entry name" value="DNA_mmatch_repair_MutS_con_dom"/>
</dbReference>
<dbReference type="GO" id="GO:0032301">
    <property type="term" value="C:MutSalpha complex"/>
    <property type="evidence" value="ECO:0007669"/>
    <property type="project" value="TreeGrafter"/>
</dbReference>
<dbReference type="SMART" id="SM00534">
    <property type="entry name" value="MUTSac"/>
    <property type="match status" value="1"/>
</dbReference>
<dbReference type="InterPro" id="IPR036187">
    <property type="entry name" value="DNA_mismatch_repair_MutS_sf"/>
</dbReference>
<feature type="compositionally biased region" description="Pro residues" evidence="8">
    <location>
        <begin position="23"/>
        <end position="42"/>
    </location>
</feature>
<protein>
    <recommendedName>
        <fullName evidence="6">DNA mismatch repair protein</fullName>
    </recommendedName>
</protein>
<dbReference type="Gene3D" id="3.40.1170.10">
    <property type="entry name" value="DNA repair protein MutS, domain I"/>
    <property type="match status" value="1"/>
</dbReference>
<comment type="function">
    <text evidence="6 7">Component of the post-replicative DNA mismatch repair system (MMR).</text>
</comment>
<dbReference type="InterPro" id="IPR007861">
    <property type="entry name" value="DNA_mismatch_repair_MutS_clamp"/>
</dbReference>
<dbReference type="CDD" id="cd03286">
    <property type="entry name" value="ABC_MSH6_euk"/>
    <property type="match status" value="1"/>
</dbReference>
<dbReference type="FunCoup" id="A0A168PHL2">
    <property type="interactions" value="933"/>
</dbReference>
<evidence type="ECO:0000256" key="3">
    <source>
        <dbReference type="ARBA" id="ARBA00022763"/>
    </source>
</evidence>
<feature type="region of interest" description="Disordered" evidence="8">
    <location>
        <begin position="1"/>
        <end position="144"/>
    </location>
</feature>
<proteinExistence type="inferred from homology"/>
<dbReference type="OMA" id="TPMMAQY"/>
<feature type="domain" description="DNA mismatch repair proteins mutS family" evidence="9">
    <location>
        <begin position="967"/>
        <end position="983"/>
    </location>
</feature>
<dbReference type="PIRSF" id="PIRSF037677">
    <property type="entry name" value="DNA_mis_repair_Msh6"/>
    <property type="match status" value="1"/>
</dbReference>
<evidence type="ECO:0000256" key="4">
    <source>
        <dbReference type="ARBA" id="ARBA00022840"/>
    </source>
</evidence>
<dbReference type="PANTHER" id="PTHR11361:SF148">
    <property type="entry name" value="DNA MISMATCH REPAIR PROTEIN MSH6"/>
    <property type="match status" value="1"/>
</dbReference>
<evidence type="ECO:0000313" key="11">
    <source>
        <dbReference type="Proteomes" id="UP000078561"/>
    </source>
</evidence>
<dbReference type="Pfam" id="PF05192">
    <property type="entry name" value="MutS_III"/>
    <property type="match status" value="1"/>
</dbReference>
<dbReference type="InterPro" id="IPR007696">
    <property type="entry name" value="DNA_mismatch_repair_MutS_core"/>
</dbReference>
<keyword evidence="11" id="KW-1185">Reference proteome</keyword>
<dbReference type="InterPro" id="IPR036678">
    <property type="entry name" value="MutS_con_dom_sf"/>
</dbReference>
<dbReference type="InterPro" id="IPR017261">
    <property type="entry name" value="DNA_mismatch_repair_MutS/MSH"/>
</dbReference>
<keyword evidence="6 7" id="KW-0234">DNA repair</keyword>
<gene>
    <name evidence="10" type="primary">ABSGL_08188.1 scaffold 9707</name>
</gene>
<dbReference type="Pfam" id="PF05188">
    <property type="entry name" value="MutS_II"/>
    <property type="match status" value="1"/>
</dbReference>
<evidence type="ECO:0000313" key="10">
    <source>
        <dbReference type="EMBL" id="SAM02402.1"/>
    </source>
</evidence>
<evidence type="ECO:0000256" key="6">
    <source>
        <dbReference type="PIRNR" id="PIRNR037677"/>
    </source>
</evidence>
<dbReference type="InterPro" id="IPR016151">
    <property type="entry name" value="DNA_mismatch_repair_MutS_N"/>
</dbReference>
<dbReference type="GO" id="GO:0030983">
    <property type="term" value="F:mismatched DNA binding"/>
    <property type="evidence" value="ECO:0007669"/>
    <property type="project" value="UniProtKB-UniRule"/>
</dbReference>
<evidence type="ECO:0000259" key="9">
    <source>
        <dbReference type="PROSITE" id="PS00486"/>
    </source>
</evidence>
<evidence type="ECO:0000256" key="1">
    <source>
        <dbReference type="ARBA" id="ARBA00006271"/>
    </source>
</evidence>
<feature type="compositionally biased region" description="Low complexity" evidence="8">
    <location>
        <begin position="43"/>
        <end position="55"/>
    </location>
</feature>
<feature type="region of interest" description="Disordered" evidence="8">
    <location>
        <begin position="156"/>
        <end position="189"/>
    </location>
</feature>
<dbReference type="Pfam" id="PF01624">
    <property type="entry name" value="MutS_I"/>
    <property type="match status" value="1"/>
</dbReference>
<dbReference type="OrthoDB" id="10252754at2759"/>
<dbReference type="InterPro" id="IPR027417">
    <property type="entry name" value="P-loop_NTPase"/>
</dbReference>
<dbReference type="FunFam" id="3.40.1170.10:FF:000002">
    <property type="entry name" value="DNA mismatch repair protein"/>
    <property type="match status" value="1"/>
</dbReference>
<feature type="compositionally biased region" description="Acidic residues" evidence="8">
    <location>
        <begin position="111"/>
        <end position="120"/>
    </location>
</feature>
<dbReference type="AlphaFoldDB" id="A0A168PHL2"/>
<keyword evidence="2 6" id="KW-0547">Nucleotide-binding</keyword>
<dbReference type="GO" id="GO:0140664">
    <property type="term" value="F:ATP-dependent DNA damage sensor activity"/>
    <property type="evidence" value="ECO:0007669"/>
    <property type="project" value="InterPro"/>
</dbReference>
<dbReference type="SUPFAM" id="SSF48334">
    <property type="entry name" value="DNA repair protein MutS, domain III"/>
    <property type="match status" value="1"/>
</dbReference>
<dbReference type="InterPro" id="IPR007695">
    <property type="entry name" value="DNA_mismatch_repair_MutS-lik_N"/>
</dbReference>
<feature type="compositionally biased region" description="Polar residues" evidence="8">
    <location>
        <begin position="1"/>
        <end position="15"/>
    </location>
</feature>
<dbReference type="GO" id="GO:0006298">
    <property type="term" value="P:mismatch repair"/>
    <property type="evidence" value="ECO:0007669"/>
    <property type="project" value="InterPro"/>
</dbReference>
<dbReference type="Gene3D" id="3.30.420.110">
    <property type="entry name" value="MutS, connector domain"/>
    <property type="match status" value="1"/>
</dbReference>
<dbReference type="SUPFAM" id="SSF52540">
    <property type="entry name" value="P-loop containing nucleoside triphosphate hydrolases"/>
    <property type="match status" value="1"/>
</dbReference>
<feature type="compositionally biased region" description="Acidic residues" evidence="8">
    <location>
        <begin position="65"/>
        <end position="79"/>
    </location>
</feature>
<evidence type="ECO:0000256" key="5">
    <source>
        <dbReference type="ARBA" id="ARBA00023125"/>
    </source>
</evidence>
<evidence type="ECO:0000256" key="7">
    <source>
        <dbReference type="RuleBase" id="RU003756"/>
    </source>
</evidence>
<dbReference type="PANTHER" id="PTHR11361">
    <property type="entry name" value="DNA MISMATCH REPAIR PROTEIN MUTS FAMILY MEMBER"/>
    <property type="match status" value="1"/>
</dbReference>
<comment type="similarity">
    <text evidence="1 6 7">Belongs to the DNA mismatch repair MutS family.</text>
</comment>
<sequence length="1127" mass="126739">MTGSNTPGGKQQTLFSFFKQPSTPKPSTPKPSAPKPVSPLPVKPASAPAAPSVSTTRKRINYAESDMDEDDDDNDEDDDKTPGLPSEKKRKVRRIVSDDDDDDEFVVHADDTEEEEDITELDWSILDQEEEEDNKIKTTPPAMSPIQDRFKKFTMNSPGSPWARPTAQRPGLSTTTKQDKQKGKSKAFKEKNEARYNWLADERDADGNPVGSANYDPRTLYVPPTAWKNFTPFEKQFWEIKSTHWDSVVFFKKGKFFELYEKDADIGHQQFDLKMTDRVNMRMVGVPESSFHYWAAQFVARGHKVARVDQMENAIGKSLREKSAMATSSKEDKVIRRELTSVLTAGTLVDGGLLTDDMGTYCMSIKEHCPDEQSEPVFGICFVDTATAEFNLVTFQDDKNRTYFQTLIMQIKPRELVTEKGRLSPMTCRVLKNCLNNNPIWNMLVPEAEFWSDTVTADEIRIGGYFAQASGDIDMESDDDWPPVLRSAAQTPILLSAVGGLIWYLRSLKLDKELLSARNIHNYDPLQNTTSLILDGQTLANLEIFENSLDGSAQGTIFKLLANSITPFGKRLFKRWLCHPLRRVKDIGARQDAVEDLIGVPELQDRLGAVFASLPDLERLISRVHSKRCTVAEFLTTLDGFKKAKAMIDGLRPLTSALTSTLLKSLINDFPSLDEQLDYFDNAFIVTELEIDYRKVTVIIPKQGVNNEWDDLNDQITSMKTAFNKHLAQMKLELKCAKLVYKDMGKEIYQIEVPKTVEVPNSWIKRSDTKTVNRYWNATLEDMIPRYKELLEIKNAYTKNFYAQVFGEFDDKYTMWQSAVLQLAHLDALLGLAQGSIRLGEPACRPEFLDQEDSVLEFEELRHPCITAGGDFIPNDTRLGGGPDQPNIILLTGPNMGGKSTLLRQTCVAIIMAQLGGYVPARSCRLTAVDRIYTRIGANDNILAGQSTFMVELAETSKILHGATPHSMVILDELGRGTSTFDGYAIAYAVLHHLATQVNCLALFSTHYHTLCKEFERNLSIKNMHMGYVMDTDEHKVIFLYKLTQGICAKSFGMNVAKMAGIPDAIIEKAAAQAEAFEQTHKTHDSTYSTNLTPTMLADMAYLLKPTDLNPRAVRTIMTSFRSSNSM</sequence>
<dbReference type="NCBIfam" id="NF003810">
    <property type="entry name" value="PRK05399.1"/>
    <property type="match status" value="1"/>
</dbReference>
<accession>A0A168PHL2</accession>
<keyword evidence="4 6" id="KW-0067">ATP-binding</keyword>
<dbReference type="STRING" id="4829.A0A168PHL2"/>
<dbReference type="PROSITE" id="PS00486">
    <property type="entry name" value="DNA_MISMATCH_REPAIR_2"/>
    <property type="match status" value="1"/>
</dbReference>
<organism evidence="10">
    <name type="scientific">Absidia glauca</name>
    <name type="common">Pin mould</name>
    <dbReference type="NCBI Taxonomy" id="4829"/>
    <lineage>
        <taxon>Eukaryota</taxon>
        <taxon>Fungi</taxon>
        <taxon>Fungi incertae sedis</taxon>
        <taxon>Mucoromycota</taxon>
        <taxon>Mucoromycotina</taxon>
        <taxon>Mucoromycetes</taxon>
        <taxon>Mucorales</taxon>
        <taxon>Cunninghamellaceae</taxon>
        <taxon>Absidia</taxon>
    </lineage>
</organism>
<dbReference type="SUPFAM" id="SSF53150">
    <property type="entry name" value="DNA repair protein MutS, domain II"/>
    <property type="match status" value="1"/>
</dbReference>
<dbReference type="InParanoid" id="A0A168PHL2"/>
<name>A0A168PHL2_ABSGL</name>
<keyword evidence="5 6" id="KW-0238">DNA-binding</keyword>
<dbReference type="Pfam" id="PF05190">
    <property type="entry name" value="MutS_IV"/>
    <property type="match status" value="1"/>
</dbReference>
<dbReference type="SMART" id="SM00533">
    <property type="entry name" value="MUTSd"/>
    <property type="match status" value="1"/>
</dbReference>
<dbReference type="GO" id="GO:0005524">
    <property type="term" value="F:ATP binding"/>
    <property type="evidence" value="ECO:0007669"/>
    <property type="project" value="UniProtKB-UniRule"/>
</dbReference>
<reference evidence="10" key="1">
    <citation type="submission" date="2016-04" db="EMBL/GenBank/DDBJ databases">
        <authorList>
            <person name="Evans L.H."/>
            <person name="Alamgir A."/>
            <person name="Owens N."/>
            <person name="Weber N.D."/>
            <person name="Virtaneva K."/>
            <person name="Barbian K."/>
            <person name="Babar A."/>
            <person name="Rosenke K."/>
        </authorList>
    </citation>
    <scope>NUCLEOTIDE SEQUENCE [LARGE SCALE GENOMIC DNA]</scope>
    <source>
        <strain evidence="10">CBS 101.48</strain>
    </source>
</reference>
<evidence type="ECO:0000256" key="2">
    <source>
        <dbReference type="ARBA" id="ARBA00022741"/>
    </source>
</evidence>
<dbReference type="SUPFAM" id="SSF55271">
    <property type="entry name" value="DNA repair protein MutS, domain I"/>
    <property type="match status" value="1"/>
</dbReference>
<feature type="compositionally biased region" description="Basic and acidic residues" evidence="8">
    <location>
        <begin position="177"/>
        <end position="189"/>
    </location>
</feature>
<dbReference type="InterPro" id="IPR045076">
    <property type="entry name" value="MutS"/>
</dbReference>